<dbReference type="EMBL" id="GGEC01023751">
    <property type="protein sequence ID" value="MBX04235.1"/>
    <property type="molecule type" value="Transcribed_RNA"/>
</dbReference>
<proteinExistence type="predicted"/>
<organism evidence="1">
    <name type="scientific">Rhizophora mucronata</name>
    <name type="common">Asiatic mangrove</name>
    <dbReference type="NCBI Taxonomy" id="61149"/>
    <lineage>
        <taxon>Eukaryota</taxon>
        <taxon>Viridiplantae</taxon>
        <taxon>Streptophyta</taxon>
        <taxon>Embryophyta</taxon>
        <taxon>Tracheophyta</taxon>
        <taxon>Spermatophyta</taxon>
        <taxon>Magnoliopsida</taxon>
        <taxon>eudicotyledons</taxon>
        <taxon>Gunneridae</taxon>
        <taxon>Pentapetalae</taxon>
        <taxon>rosids</taxon>
        <taxon>fabids</taxon>
        <taxon>Malpighiales</taxon>
        <taxon>Rhizophoraceae</taxon>
        <taxon>Rhizophora</taxon>
    </lineage>
</organism>
<name>A0A2P2KEV9_RHIMU</name>
<protein>
    <submittedName>
        <fullName evidence="1">Pre-mRNA-processing protein 40A-like</fullName>
    </submittedName>
</protein>
<dbReference type="EMBL" id="GGEC01023747">
    <property type="protein sequence ID" value="MBX04231.1"/>
    <property type="molecule type" value="Transcribed_RNA"/>
</dbReference>
<dbReference type="EMBL" id="GGEC01023748">
    <property type="protein sequence ID" value="MBX04232.1"/>
    <property type="molecule type" value="Transcribed_RNA"/>
</dbReference>
<sequence length="93" mass="9417">MDAANASGVDWDCRLPAAATGTTGTGLGGASSAVEEVSAPDGILPTNVGIEAEASVFTMVSDCVSIIDVFSSRSRANFNSSGISHFDCFVTLL</sequence>
<evidence type="ECO:0000313" key="1">
    <source>
        <dbReference type="EMBL" id="MBX04231.1"/>
    </source>
</evidence>
<accession>A0A2P2KEV9</accession>
<reference evidence="1" key="1">
    <citation type="submission" date="2018-02" db="EMBL/GenBank/DDBJ databases">
        <title>Rhizophora mucronata_Transcriptome.</title>
        <authorList>
            <person name="Meera S.P."/>
            <person name="Sreeshan A."/>
            <person name="Augustine A."/>
        </authorList>
    </citation>
    <scope>NUCLEOTIDE SEQUENCE</scope>
    <source>
        <tissue evidence="1">Leaf</tissue>
    </source>
</reference>
<dbReference type="AlphaFoldDB" id="A0A2P2KEV9"/>